<keyword evidence="1" id="KW-0808">Transferase</keyword>
<dbReference type="GO" id="GO:0004059">
    <property type="term" value="F:aralkylamine N-acetyltransferase activity"/>
    <property type="evidence" value="ECO:0007669"/>
    <property type="project" value="TreeGrafter"/>
</dbReference>
<dbReference type="InterPro" id="IPR000182">
    <property type="entry name" value="GNAT_dom"/>
</dbReference>
<dbReference type="InterPro" id="IPR051635">
    <property type="entry name" value="SNAT-like"/>
</dbReference>
<proteinExistence type="predicted"/>
<dbReference type="Pfam" id="PF13673">
    <property type="entry name" value="Acetyltransf_10"/>
    <property type="match status" value="1"/>
</dbReference>
<protein>
    <submittedName>
        <fullName evidence="4">Uncharacterized protein</fullName>
    </submittedName>
</protein>
<organism evidence="4 5">
    <name type="scientific">Pyricularia oryzae</name>
    <name type="common">Rice blast fungus</name>
    <name type="synonym">Magnaporthe oryzae</name>
    <dbReference type="NCBI Taxonomy" id="318829"/>
    <lineage>
        <taxon>Eukaryota</taxon>
        <taxon>Fungi</taxon>
        <taxon>Dikarya</taxon>
        <taxon>Ascomycota</taxon>
        <taxon>Pezizomycotina</taxon>
        <taxon>Sordariomycetes</taxon>
        <taxon>Sordariomycetidae</taxon>
        <taxon>Magnaporthales</taxon>
        <taxon>Pyriculariaceae</taxon>
        <taxon>Pyricularia</taxon>
    </lineage>
</organism>
<evidence type="ECO:0000313" key="4">
    <source>
        <dbReference type="EMBL" id="QBZ57225.1"/>
    </source>
</evidence>
<dbReference type="Gene3D" id="3.40.630.30">
    <property type="match status" value="1"/>
</dbReference>
<dbReference type="VEuPathDB" id="FungiDB:M_BR32_EuGene_00065531"/>
<dbReference type="SUPFAM" id="SSF55729">
    <property type="entry name" value="Acyl-CoA N-acyltransferases (Nat)"/>
    <property type="match status" value="1"/>
</dbReference>
<evidence type="ECO:0000256" key="2">
    <source>
        <dbReference type="ARBA" id="ARBA00023315"/>
    </source>
</evidence>
<evidence type="ECO:0000256" key="3">
    <source>
        <dbReference type="SAM" id="MobiDB-lite"/>
    </source>
</evidence>
<reference evidence="4 5" key="1">
    <citation type="journal article" date="2019" name="Mol. Biol. Evol.">
        <title>Blast fungal genomes show frequent chromosomal changes, gene gains and losses, and effector gene turnover.</title>
        <authorList>
            <person name="Gomez Luciano L.B."/>
            <person name="Jason Tsai I."/>
            <person name="Chuma I."/>
            <person name="Tosa Y."/>
            <person name="Chen Y.H."/>
            <person name="Li J.Y."/>
            <person name="Li M.Y."/>
            <person name="Jade Lu M.Y."/>
            <person name="Nakayashiki H."/>
            <person name="Li W.H."/>
        </authorList>
    </citation>
    <scope>NUCLEOTIDE SEQUENCE [LARGE SCALE GENOMIC DNA]</scope>
    <source>
        <strain evidence="4">MZ5-1-6</strain>
    </source>
</reference>
<dbReference type="Proteomes" id="UP000294847">
    <property type="component" value="Chromosome 2"/>
</dbReference>
<dbReference type="EMBL" id="CP034205">
    <property type="protein sequence ID" value="QBZ57225.1"/>
    <property type="molecule type" value="Genomic_DNA"/>
</dbReference>
<dbReference type="GO" id="GO:0005737">
    <property type="term" value="C:cytoplasm"/>
    <property type="evidence" value="ECO:0007669"/>
    <property type="project" value="TreeGrafter"/>
</dbReference>
<dbReference type="PANTHER" id="PTHR10908:SF0">
    <property type="entry name" value="SEROTONIN N-ACETYLTRANSFERASE"/>
    <property type="match status" value="1"/>
</dbReference>
<evidence type="ECO:0000256" key="1">
    <source>
        <dbReference type="ARBA" id="ARBA00022679"/>
    </source>
</evidence>
<evidence type="ECO:0000313" key="5">
    <source>
        <dbReference type="Proteomes" id="UP000294847"/>
    </source>
</evidence>
<dbReference type="AlphaFoldDB" id="A0A4V1C5Q7"/>
<gene>
    <name evidence="4" type="ORF">PoMZ_02149</name>
</gene>
<accession>A0A4V1C5Q7</accession>
<sequence length="268" mass="29233">MPRPLAIPDSSDDEGAVDMDEDVDEGFAALQRSLSHKRREEESNTSPIQKILPFTFAPNIGPLGISDLDSCVALENAAFPAHHRATRDKLEYRLTACPELCLGLYCTVVPSKAKAFDIETLPMAKPVETDRENGAVSVLLAHIIATGSQSSVITDSDMDYPKDWKTAGFRESKVGHRESSRTVAIHSLAVVPRLQGCGLGKLILKAYLQQINNSGIADRVVLICEDHLVAYYKRFGFKHIGASKCEFGGGGWHDMVFELAGPPKIGQI</sequence>
<dbReference type="PROSITE" id="PS51186">
    <property type="entry name" value="GNAT"/>
    <property type="match status" value="1"/>
</dbReference>
<feature type="compositionally biased region" description="Acidic residues" evidence="3">
    <location>
        <begin position="10"/>
        <end position="21"/>
    </location>
</feature>
<keyword evidence="2" id="KW-0012">Acyltransferase</keyword>
<name>A0A4V1C5Q7_PYROR</name>
<dbReference type="InterPro" id="IPR016181">
    <property type="entry name" value="Acyl_CoA_acyltransferase"/>
</dbReference>
<dbReference type="PANTHER" id="PTHR10908">
    <property type="entry name" value="SEROTONIN N-ACETYLTRANSFERASE"/>
    <property type="match status" value="1"/>
</dbReference>
<feature type="region of interest" description="Disordered" evidence="3">
    <location>
        <begin position="1"/>
        <end position="21"/>
    </location>
</feature>